<dbReference type="AlphaFoldDB" id="U2QN06"/>
<dbReference type="InterPro" id="IPR041662">
    <property type="entry name" value="SusD-like_2"/>
</dbReference>
<keyword evidence="1" id="KW-0732">Signal</keyword>
<gene>
    <name evidence="2" type="ORF">HMPREF9135_0601</name>
</gene>
<dbReference type="Gene3D" id="1.25.40.390">
    <property type="match status" value="2"/>
</dbReference>
<evidence type="ECO:0000313" key="2">
    <source>
        <dbReference type="EMBL" id="ERK40172.1"/>
    </source>
</evidence>
<protein>
    <submittedName>
        <fullName evidence="2">Starch-binding associating with outer membrane domain protein</fullName>
    </submittedName>
</protein>
<accession>U2QN06</accession>
<feature type="signal peptide" evidence="1">
    <location>
        <begin position="1"/>
        <end position="21"/>
    </location>
</feature>
<comment type="caution">
    <text evidence="2">The sequence shown here is derived from an EMBL/GenBank/DDBJ whole genome shotgun (WGS) entry which is preliminary data.</text>
</comment>
<evidence type="ECO:0000256" key="1">
    <source>
        <dbReference type="SAM" id="SignalP"/>
    </source>
</evidence>
<evidence type="ECO:0000313" key="3">
    <source>
        <dbReference type="Proteomes" id="UP000016648"/>
    </source>
</evidence>
<organism evidence="2 3">
    <name type="scientific">Segatella baroniae F0067</name>
    <dbReference type="NCBI Taxonomy" id="1115809"/>
    <lineage>
        <taxon>Bacteria</taxon>
        <taxon>Pseudomonadati</taxon>
        <taxon>Bacteroidota</taxon>
        <taxon>Bacteroidia</taxon>
        <taxon>Bacteroidales</taxon>
        <taxon>Prevotellaceae</taxon>
        <taxon>Segatella</taxon>
    </lineage>
</organism>
<dbReference type="SUPFAM" id="SSF48452">
    <property type="entry name" value="TPR-like"/>
    <property type="match status" value="1"/>
</dbReference>
<keyword evidence="3" id="KW-1185">Reference proteome</keyword>
<reference evidence="2 3" key="1">
    <citation type="submission" date="2013-08" db="EMBL/GenBank/DDBJ databases">
        <authorList>
            <person name="Durkin A.S."/>
            <person name="Haft D.R."/>
            <person name="McCorrison J."/>
            <person name="Torralba M."/>
            <person name="Gillis M."/>
            <person name="Haft D.H."/>
            <person name="Methe B."/>
            <person name="Sutton G."/>
            <person name="Nelson K.E."/>
        </authorList>
    </citation>
    <scope>NUCLEOTIDE SEQUENCE [LARGE SCALE GENOMIC DNA]</scope>
    <source>
        <strain evidence="2 3">F0067</strain>
    </source>
</reference>
<proteinExistence type="predicted"/>
<dbReference type="RefSeq" id="WP_021588670.1">
    <property type="nucleotide sequence ID" value="NZ_AWEY01000007.1"/>
</dbReference>
<dbReference type="Proteomes" id="UP000016648">
    <property type="component" value="Unassembled WGS sequence"/>
</dbReference>
<dbReference type="PATRIC" id="fig|1115809.3.peg.420"/>
<dbReference type="Pfam" id="PF12771">
    <property type="entry name" value="SusD-like_2"/>
    <property type="match status" value="2"/>
</dbReference>
<sequence>MKQFKYLLILGCALTLGFTSCDDYLNVNNATDTPSNASSAVKNRLPWIQKFYTYSAGVTNFRTASTAGVYYSSNGNVNTCSTTWNFAAGLTTTPYQTFFIETGPNLSEMYETAKKEGAYHYMALANIYHALGFMEMLDLYGEIPYTNALNPAAVNPSYDGGETIFNGIIAKLDEAIELLGKTQNTTATPLKDGDMINGGNAAKWTKFCYGLKARYLLKLSKKADMFKPDEILACLAKGPQSVDDNTVMPCYNKTNDVTDYLFQDPVMTNGNWDYVAYGTTQRISKFYYDMLTNMRGAAMEDPRFTKIVPASMSNIQLDKNGNVTDYTWLRSQPVDSHGECARLQAGGARSITAPTWAASDVTLTYDIADAEKQTAFVTAMQKIHKVNVDGRKVTVTYNKGAVYVNNNNYILAGDTAYVTLRSNSKLTGNQSRDETDLYWYFSNASMAQNVVGSTGSFQTRPVSDFELFTYHEACFIQAEVLFRKGDKAGALAAYKAGIKAHIDYMQKKLTAWQGEGYKNPDMLPMDDAKIAAYMASDAVCQNAAELTMRDIMLQKYVAMGCSIENWNDMRRFNYSAGNIGNFGVVYPGFDRSVMFTGNDKLKGTSKTDPKYWPRRWRLPATLELTYNEKNATIANKHAVDTDIWSYPVWWDCATNAEYEGYLK</sequence>
<dbReference type="PROSITE" id="PS51257">
    <property type="entry name" value="PROKAR_LIPOPROTEIN"/>
    <property type="match status" value="1"/>
</dbReference>
<dbReference type="InterPro" id="IPR011990">
    <property type="entry name" value="TPR-like_helical_dom_sf"/>
</dbReference>
<name>U2QN06_9BACT</name>
<dbReference type="EMBL" id="AWEY01000007">
    <property type="protein sequence ID" value="ERK40172.1"/>
    <property type="molecule type" value="Genomic_DNA"/>
</dbReference>
<feature type="chain" id="PRO_5004634337" evidence="1">
    <location>
        <begin position="22"/>
        <end position="663"/>
    </location>
</feature>